<dbReference type="InterPro" id="IPR029787">
    <property type="entry name" value="Nucleotide_cyclase"/>
</dbReference>
<comment type="catalytic activity">
    <reaction evidence="3">
        <text>2 GTP = 3',3'-c-di-GMP + 2 diphosphate</text>
        <dbReference type="Rhea" id="RHEA:24898"/>
        <dbReference type="ChEBI" id="CHEBI:33019"/>
        <dbReference type="ChEBI" id="CHEBI:37565"/>
        <dbReference type="ChEBI" id="CHEBI:58805"/>
        <dbReference type="EC" id="2.7.7.65"/>
    </reaction>
</comment>
<feature type="transmembrane region" description="Helical" evidence="4">
    <location>
        <begin position="416"/>
        <end position="434"/>
    </location>
</feature>
<dbReference type="NCBIfam" id="TIGR00254">
    <property type="entry name" value="GGDEF"/>
    <property type="match status" value="1"/>
</dbReference>
<reference evidence="7 8" key="1">
    <citation type="journal article" date="2014" name="PLoS ONE">
        <title>Physiological and genomic features of a novel sulfur-oxidizing gammaproteobacterium belonging to a previously uncultivated symbiotic lineage isolated from a hydrothermal vent.</title>
        <authorList>
            <person name="Nunoura T."/>
            <person name="Takaki Y."/>
            <person name="Kazama H."/>
            <person name="Kakuta J."/>
            <person name="Shimamura S."/>
            <person name="Makita H."/>
            <person name="Hirai M."/>
            <person name="Miyazaki M."/>
            <person name="Takai K."/>
        </authorList>
    </citation>
    <scope>NUCLEOTIDE SEQUENCE [LARGE SCALE GENOMIC DNA]</scope>
    <source>
        <strain evidence="7 8">Hiromi1</strain>
    </source>
</reference>
<dbReference type="KEGG" id="tbn:TBH_C0098"/>
<keyword evidence="4" id="KW-0812">Transmembrane</keyword>
<accession>A0A7U6GG88</accession>
<dbReference type="Gene3D" id="1.25.40.10">
    <property type="entry name" value="Tetratricopeptide repeat domain"/>
    <property type="match status" value="1"/>
</dbReference>
<comment type="cofactor">
    <cofactor evidence="1">
        <name>Mg(2+)</name>
        <dbReference type="ChEBI" id="CHEBI:18420"/>
    </cofactor>
</comment>
<dbReference type="PANTHER" id="PTHR45138:SF9">
    <property type="entry name" value="DIGUANYLATE CYCLASE DGCM-RELATED"/>
    <property type="match status" value="1"/>
</dbReference>
<dbReference type="InterPro" id="IPR043128">
    <property type="entry name" value="Rev_trsase/Diguanyl_cyclase"/>
</dbReference>
<keyword evidence="5" id="KW-0732">Signal</keyword>
<dbReference type="InterPro" id="IPR019734">
    <property type="entry name" value="TPR_rpt"/>
</dbReference>
<protein>
    <recommendedName>
        <fullName evidence="2">diguanylate cyclase</fullName>
        <ecNumber evidence="2">2.7.7.65</ecNumber>
    </recommendedName>
</protein>
<dbReference type="EC" id="2.7.7.65" evidence="2"/>
<feature type="domain" description="GGDEF" evidence="6">
    <location>
        <begin position="476"/>
        <end position="608"/>
    </location>
</feature>
<dbReference type="PANTHER" id="PTHR45138">
    <property type="entry name" value="REGULATORY COMPONENTS OF SENSORY TRANSDUCTION SYSTEM"/>
    <property type="match status" value="1"/>
</dbReference>
<name>A0A7U6GG88_9GAMM</name>
<dbReference type="CDD" id="cd01949">
    <property type="entry name" value="GGDEF"/>
    <property type="match status" value="1"/>
</dbReference>
<evidence type="ECO:0000313" key="8">
    <source>
        <dbReference type="Proteomes" id="UP000031631"/>
    </source>
</evidence>
<evidence type="ECO:0000313" key="7">
    <source>
        <dbReference type="EMBL" id="BAO43046.1"/>
    </source>
</evidence>
<dbReference type="AlphaFoldDB" id="A0A7U6GG88"/>
<keyword evidence="4" id="KW-0472">Membrane</keyword>
<feature type="signal peptide" evidence="5">
    <location>
        <begin position="1"/>
        <end position="21"/>
    </location>
</feature>
<evidence type="ECO:0000256" key="3">
    <source>
        <dbReference type="ARBA" id="ARBA00034247"/>
    </source>
</evidence>
<keyword evidence="4" id="KW-1133">Transmembrane helix</keyword>
<dbReference type="SUPFAM" id="SSF48452">
    <property type="entry name" value="TPR-like"/>
    <property type="match status" value="2"/>
</dbReference>
<evidence type="ECO:0000256" key="4">
    <source>
        <dbReference type="SAM" id="Phobius"/>
    </source>
</evidence>
<dbReference type="SMART" id="SM00267">
    <property type="entry name" value="GGDEF"/>
    <property type="match status" value="1"/>
</dbReference>
<evidence type="ECO:0000259" key="6">
    <source>
        <dbReference type="PROSITE" id="PS50887"/>
    </source>
</evidence>
<dbReference type="Pfam" id="PF17874">
    <property type="entry name" value="TPR_MalT"/>
    <property type="match status" value="1"/>
</dbReference>
<sequence length="608" mass="67895">MRCPGLLILLLLFSSPPWAYANSDLYDTLEKQIGSAPDKVLQQATPLLAQATKQGNAEEQLRALALIVMSALNLGDFDQAGEKIQQGLTLAKQSNLDNQLASFLIYNAQLLTIRGQDIKALESINPAISLAKILDDDLLLSEALATRGQVLMNQELHAVALKDLLVAQQIMETIPDLDISLLGDLYNEIAMSYMSTGNHKNAIALLKKSLLITDPDDLRAITVTKYNIASCYLDLGQYAQAKKLFSETQALTEQIHDKQGMAMLVGGYAKLLLAQDRLKQAVPLLEKAIDLFDELNLPVSQTNLLLLLADTERQLGYLEKAERHLQQAATFLETLKMPSLHIKLLKSQSELAAARHDYQKAYELLKKEESLEQGTRKKTQQKQLSLLQARFDFALKDSENRLLKQASARQSERSRIITGAAIIIILIITAAYAYENRLKRKMALLALQDDLTGAANRRQITSRLREEMERAKRYQHPLSIAMVDLDHFKHINDKYGHDTGDKVLKYFANAAKATIRSQDLIGRVGGEEWLFIFPHAEAGEARNILKRLASRYANNNITGINPSDSLTFSVGITELHADDLCMEDPLRRADNALYEAKNNGRNQILIAT</sequence>
<keyword evidence="8" id="KW-1185">Reference proteome</keyword>
<dbReference type="InterPro" id="IPR041617">
    <property type="entry name" value="TPR_MalT"/>
</dbReference>
<dbReference type="Gene3D" id="3.30.70.270">
    <property type="match status" value="1"/>
</dbReference>
<feature type="chain" id="PRO_5030959270" description="diguanylate cyclase" evidence="5">
    <location>
        <begin position="22"/>
        <end position="608"/>
    </location>
</feature>
<proteinExistence type="predicted"/>
<dbReference type="GO" id="GO:0052621">
    <property type="term" value="F:diguanylate cyclase activity"/>
    <property type="evidence" value="ECO:0007669"/>
    <property type="project" value="UniProtKB-EC"/>
</dbReference>
<dbReference type="SMART" id="SM00028">
    <property type="entry name" value="TPR"/>
    <property type="match status" value="6"/>
</dbReference>
<dbReference type="Pfam" id="PF00990">
    <property type="entry name" value="GGDEF"/>
    <property type="match status" value="1"/>
</dbReference>
<evidence type="ECO:0000256" key="5">
    <source>
        <dbReference type="SAM" id="SignalP"/>
    </source>
</evidence>
<evidence type="ECO:0000256" key="1">
    <source>
        <dbReference type="ARBA" id="ARBA00001946"/>
    </source>
</evidence>
<dbReference type="InterPro" id="IPR011990">
    <property type="entry name" value="TPR-like_helical_dom_sf"/>
</dbReference>
<organism evidence="7 8">
    <name type="scientific">Thiolapillus brandeum</name>
    <dbReference type="NCBI Taxonomy" id="1076588"/>
    <lineage>
        <taxon>Bacteria</taxon>
        <taxon>Pseudomonadati</taxon>
        <taxon>Pseudomonadota</taxon>
        <taxon>Gammaproteobacteria</taxon>
        <taxon>Chromatiales</taxon>
        <taxon>Sedimenticolaceae</taxon>
        <taxon>Thiolapillus</taxon>
    </lineage>
</organism>
<dbReference type="InterPro" id="IPR000160">
    <property type="entry name" value="GGDEF_dom"/>
</dbReference>
<dbReference type="EMBL" id="AP012273">
    <property type="protein sequence ID" value="BAO43046.1"/>
    <property type="molecule type" value="Genomic_DNA"/>
</dbReference>
<dbReference type="SUPFAM" id="SSF55073">
    <property type="entry name" value="Nucleotide cyclase"/>
    <property type="match status" value="1"/>
</dbReference>
<dbReference type="PROSITE" id="PS50887">
    <property type="entry name" value="GGDEF"/>
    <property type="match status" value="1"/>
</dbReference>
<dbReference type="FunFam" id="3.30.70.270:FF:000001">
    <property type="entry name" value="Diguanylate cyclase domain protein"/>
    <property type="match status" value="1"/>
</dbReference>
<gene>
    <name evidence="7" type="ORF">TBH_C0098</name>
</gene>
<dbReference type="Proteomes" id="UP000031631">
    <property type="component" value="Chromosome"/>
</dbReference>
<evidence type="ECO:0000256" key="2">
    <source>
        <dbReference type="ARBA" id="ARBA00012528"/>
    </source>
</evidence>
<dbReference type="InterPro" id="IPR050469">
    <property type="entry name" value="Diguanylate_Cyclase"/>
</dbReference>